<protein>
    <recommendedName>
        <fullName evidence="5">Ornithine carbamoyltransferase</fullName>
    </recommendedName>
</protein>
<dbReference type="NCBIfam" id="TIGR00658">
    <property type="entry name" value="orni_carb_tr"/>
    <property type="match status" value="1"/>
</dbReference>
<evidence type="ECO:0000256" key="1">
    <source>
        <dbReference type="ARBA" id="ARBA00022679"/>
    </source>
</evidence>
<dbReference type="GO" id="GO:0042450">
    <property type="term" value="P:L-arginine biosynthetic process via ornithine"/>
    <property type="evidence" value="ECO:0007669"/>
    <property type="project" value="TreeGrafter"/>
</dbReference>
<feature type="domain" description="Aspartate/ornithine carbamoyltransferase carbamoyl-P binding" evidence="3">
    <location>
        <begin position="11"/>
        <end position="126"/>
    </location>
</feature>
<dbReference type="GO" id="GO:0019240">
    <property type="term" value="P:citrulline biosynthetic process"/>
    <property type="evidence" value="ECO:0007669"/>
    <property type="project" value="TreeGrafter"/>
</dbReference>
<dbReference type="InterPro" id="IPR006132">
    <property type="entry name" value="Asp/Orn_carbamoyltranf_P-bd"/>
</dbReference>
<dbReference type="GO" id="GO:0016597">
    <property type="term" value="F:amino acid binding"/>
    <property type="evidence" value="ECO:0007669"/>
    <property type="project" value="InterPro"/>
</dbReference>
<gene>
    <name evidence="4" type="ORF">METZ01_LOCUS113398</name>
</gene>
<feature type="non-terminal residue" evidence="4">
    <location>
        <position position="1"/>
    </location>
</feature>
<accession>A0A381X736</accession>
<evidence type="ECO:0000259" key="2">
    <source>
        <dbReference type="Pfam" id="PF00185"/>
    </source>
</evidence>
<dbReference type="Pfam" id="PF00185">
    <property type="entry name" value="OTCace"/>
    <property type="match status" value="1"/>
</dbReference>
<dbReference type="PRINTS" id="PR00100">
    <property type="entry name" value="AOTCASE"/>
</dbReference>
<reference evidence="4" key="1">
    <citation type="submission" date="2018-05" db="EMBL/GenBank/DDBJ databases">
        <authorList>
            <person name="Lanie J.A."/>
            <person name="Ng W.-L."/>
            <person name="Kazmierczak K.M."/>
            <person name="Andrzejewski T.M."/>
            <person name="Davidsen T.M."/>
            <person name="Wayne K.J."/>
            <person name="Tettelin H."/>
            <person name="Glass J.I."/>
            <person name="Rusch D."/>
            <person name="Podicherti R."/>
            <person name="Tsui H.-C.T."/>
            <person name="Winkler M.E."/>
        </authorList>
    </citation>
    <scope>NUCLEOTIDE SEQUENCE</scope>
</reference>
<sequence length="290" mass="32949">SKEHEDFLFLTDKVKEGNYDPILENKNFALVFEKASLRTRVSFEVAIKKLGGNAIYLSENDIGLGKRESVTHVAKNLNRWVDGIIARVYDHSTLINFTKNTNINIINALSDLEHPCQALADIYTIYKKFGKLDNVNFCYIGDGNNVASSLSLISGHLGLNFTYSSPSKYQIPQYIFNQAKSLSQKKESTMNWEENPNLAVKDADIIYTDKWISMGMEKESEIRIKDFANYQVNKKLISSAKNEVLIMHDMPAKEGEEIETGILDSPISLAFEQAENRMHSQTALLYKLYQ</sequence>
<dbReference type="GO" id="GO:0004585">
    <property type="term" value="F:ornithine carbamoyltransferase activity"/>
    <property type="evidence" value="ECO:0007669"/>
    <property type="project" value="UniProtKB-ARBA"/>
</dbReference>
<dbReference type="Gene3D" id="3.40.50.1370">
    <property type="entry name" value="Aspartate/ornithine carbamoyltransferase"/>
    <property type="match status" value="2"/>
</dbReference>
<dbReference type="NCBIfam" id="NF001986">
    <property type="entry name" value="PRK00779.1"/>
    <property type="match status" value="1"/>
</dbReference>
<dbReference type="PRINTS" id="PR00102">
    <property type="entry name" value="OTCASE"/>
</dbReference>
<dbReference type="InterPro" id="IPR006131">
    <property type="entry name" value="Asp_carbamoyltransf_Asp/Orn-bd"/>
</dbReference>
<name>A0A381X736_9ZZZZ</name>
<dbReference type="Pfam" id="PF02729">
    <property type="entry name" value="OTCace_N"/>
    <property type="match status" value="1"/>
</dbReference>
<proteinExistence type="predicted"/>
<evidence type="ECO:0008006" key="5">
    <source>
        <dbReference type="Google" id="ProtNLM"/>
    </source>
</evidence>
<dbReference type="InterPro" id="IPR036901">
    <property type="entry name" value="Asp/Orn_carbamoylTrfase_sf"/>
</dbReference>
<dbReference type="EMBL" id="UINC01014140">
    <property type="protein sequence ID" value="SVA60544.1"/>
    <property type="molecule type" value="Genomic_DNA"/>
</dbReference>
<dbReference type="InterPro" id="IPR002292">
    <property type="entry name" value="Orn/put_carbamltrans"/>
</dbReference>
<feature type="domain" description="Aspartate/ornithine carbamoyltransferase Asp/Orn-binding" evidence="2">
    <location>
        <begin position="134"/>
        <end position="286"/>
    </location>
</feature>
<dbReference type="AlphaFoldDB" id="A0A381X736"/>
<evidence type="ECO:0000259" key="3">
    <source>
        <dbReference type="Pfam" id="PF02729"/>
    </source>
</evidence>
<keyword evidence="1" id="KW-0808">Transferase</keyword>
<organism evidence="4">
    <name type="scientific">marine metagenome</name>
    <dbReference type="NCBI Taxonomy" id="408172"/>
    <lineage>
        <taxon>unclassified sequences</taxon>
        <taxon>metagenomes</taxon>
        <taxon>ecological metagenomes</taxon>
    </lineage>
</organism>
<dbReference type="FunFam" id="3.40.50.1370:FF:000008">
    <property type="entry name" value="Ornithine carbamoyltransferase"/>
    <property type="match status" value="1"/>
</dbReference>
<dbReference type="InterPro" id="IPR006130">
    <property type="entry name" value="Asp/Orn_carbamoylTrfase"/>
</dbReference>
<dbReference type="SUPFAM" id="SSF53671">
    <property type="entry name" value="Aspartate/ornithine carbamoyltransferase"/>
    <property type="match status" value="1"/>
</dbReference>
<evidence type="ECO:0000313" key="4">
    <source>
        <dbReference type="EMBL" id="SVA60544.1"/>
    </source>
</evidence>
<dbReference type="PANTHER" id="PTHR45753">
    <property type="entry name" value="ORNITHINE CARBAMOYLTRANSFERASE, MITOCHONDRIAL"/>
    <property type="match status" value="1"/>
</dbReference>
<dbReference type="PANTHER" id="PTHR45753:SF3">
    <property type="entry name" value="ORNITHINE TRANSCARBAMYLASE, MITOCHONDRIAL"/>
    <property type="match status" value="1"/>
</dbReference>